<sequence>MEKSEHREFVEVNLLFFAKSREIVGQKSILFELPKITTRNLIIDSITKKFPDLQQISKNILLSLNEEYLDQDCSVTLKAGDELAVIPPLSGG</sequence>
<evidence type="ECO:0000313" key="5">
    <source>
        <dbReference type="Proteomes" id="UP000735302"/>
    </source>
</evidence>
<dbReference type="InterPro" id="IPR016155">
    <property type="entry name" value="Mopterin_synth/thiamin_S_b"/>
</dbReference>
<keyword evidence="3" id="KW-0501">Molybdenum cofactor biosynthesis</keyword>
<evidence type="ECO:0000313" key="4">
    <source>
        <dbReference type="EMBL" id="GFO48409.1"/>
    </source>
</evidence>
<keyword evidence="5" id="KW-1185">Reference proteome</keyword>
<dbReference type="InterPro" id="IPR044672">
    <property type="entry name" value="MOCS2A"/>
</dbReference>
<dbReference type="InterPro" id="IPR012675">
    <property type="entry name" value="Beta-grasp_dom_sf"/>
</dbReference>
<dbReference type="EMBL" id="BLXT01008389">
    <property type="protein sequence ID" value="GFO48409.1"/>
    <property type="molecule type" value="Genomic_DNA"/>
</dbReference>
<proteinExistence type="predicted"/>
<reference evidence="4 5" key="1">
    <citation type="journal article" date="2021" name="Elife">
        <title>Chloroplast acquisition without the gene transfer in kleptoplastic sea slugs, Plakobranchus ocellatus.</title>
        <authorList>
            <person name="Maeda T."/>
            <person name="Takahashi S."/>
            <person name="Yoshida T."/>
            <person name="Shimamura S."/>
            <person name="Takaki Y."/>
            <person name="Nagai Y."/>
            <person name="Toyoda A."/>
            <person name="Suzuki Y."/>
            <person name="Arimoto A."/>
            <person name="Ishii H."/>
            <person name="Satoh N."/>
            <person name="Nishiyama T."/>
            <person name="Hasebe M."/>
            <person name="Maruyama T."/>
            <person name="Minagawa J."/>
            <person name="Obokata J."/>
            <person name="Shigenobu S."/>
        </authorList>
    </citation>
    <scope>NUCLEOTIDE SEQUENCE [LARGE SCALE GENOMIC DNA]</scope>
</reference>
<evidence type="ECO:0000256" key="3">
    <source>
        <dbReference type="ARBA" id="ARBA00023150"/>
    </source>
</evidence>
<dbReference type="InterPro" id="IPR003749">
    <property type="entry name" value="ThiS/MoaD-like"/>
</dbReference>
<dbReference type="GO" id="GO:0006777">
    <property type="term" value="P:Mo-molybdopterin cofactor biosynthetic process"/>
    <property type="evidence" value="ECO:0007669"/>
    <property type="project" value="UniProtKB-KW"/>
</dbReference>
<dbReference type="Gene3D" id="3.10.20.30">
    <property type="match status" value="1"/>
</dbReference>
<dbReference type="AlphaFoldDB" id="A0AAV4DWD0"/>
<accession>A0AAV4DWD0</accession>
<evidence type="ECO:0000256" key="2">
    <source>
        <dbReference type="ARBA" id="ARBA00022741"/>
    </source>
</evidence>
<protein>
    <submittedName>
        <fullName evidence="4">Molybdopterin synthase sulfur carrier subunit</fullName>
    </submittedName>
</protein>
<dbReference type="CDD" id="cd00754">
    <property type="entry name" value="Ubl_MoaD"/>
    <property type="match status" value="1"/>
</dbReference>
<name>A0AAV4DWD0_9GAST</name>
<keyword evidence="2" id="KW-0547">Nucleotide-binding</keyword>
<comment type="caution">
    <text evidence="4">The sequence shown here is derived from an EMBL/GenBank/DDBJ whole genome shotgun (WGS) entry which is preliminary data.</text>
</comment>
<dbReference type="PANTHER" id="PTHR33359:SF1">
    <property type="entry name" value="MOLYBDOPTERIN SYNTHASE SULFUR CARRIER SUBUNIT"/>
    <property type="match status" value="1"/>
</dbReference>
<comment type="pathway">
    <text evidence="1">Cofactor biosynthesis; molybdopterin biosynthesis.</text>
</comment>
<dbReference type="Proteomes" id="UP000735302">
    <property type="component" value="Unassembled WGS sequence"/>
</dbReference>
<dbReference type="GO" id="GO:0000166">
    <property type="term" value="F:nucleotide binding"/>
    <property type="evidence" value="ECO:0007669"/>
    <property type="project" value="UniProtKB-KW"/>
</dbReference>
<gene>
    <name evidence="4" type="ORF">PoB_007491400</name>
</gene>
<dbReference type="Pfam" id="PF02597">
    <property type="entry name" value="ThiS"/>
    <property type="match status" value="1"/>
</dbReference>
<dbReference type="FunFam" id="3.10.20.30:FF:000010">
    <property type="entry name" value="Molybdopterin synthase sulfur carrier subunit"/>
    <property type="match status" value="1"/>
</dbReference>
<dbReference type="SUPFAM" id="SSF54285">
    <property type="entry name" value="MoaD/ThiS"/>
    <property type="match status" value="1"/>
</dbReference>
<dbReference type="PANTHER" id="PTHR33359">
    <property type="entry name" value="MOLYBDOPTERIN SYNTHASE SULFUR CARRIER SUBUNIT"/>
    <property type="match status" value="1"/>
</dbReference>
<evidence type="ECO:0000256" key="1">
    <source>
        <dbReference type="ARBA" id="ARBA00005046"/>
    </source>
</evidence>
<organism evidence="4 5">
    <name type="scientific">Plakobranchus ocellatus</name>
    <dbReference type="NCBI Taxonomy" id="259542"/>
    <lineage>
        <taxon>Eukaryota</taxon>
        <taxon>Metazoa</taxon>
        <taxon>Spiralia</taxon>
        <taxon>Lophotrochozoa</taxon>
        <taxon>Mollusca</taxon>
        <taxon>Gastropoda</taxon>
        <taxon>Heterobranchia</taxon>
        <taxon>Euthyneura</taxon>
        <taxon>Panpulmonata</taxon>
        <taxon>Sacoglossa</taxon>
        <taxon>Placobranchoidea</taxon>
        <taxon>Plakobranchidae</taxon>
        <taxon>Plakobranchus</taxon>
    </lineage>
</organism>
<dbReference type="GO" id="GO:1990133">
    <property type="term" value="C:molybdopterin adenylyltransferase complex"/>
    <property type="evidence" value="ECO:0007669"/>
    <property type="project" value="TreeGrafter"/>
</dbReference>